<accession>A0ABT9VP13</accession>
<dbReference type="PANTHER" id="PTHR43591">
    <property type="entry name" value="METHYLTRANSFERASE"/>
    <property type="match status" value="1"/>
</dbReference>
<dbReference type="InterPro" id="IPR013216">
    <property type="entry name" value="Methyltransf_11"/>
</dbReference>
<keyword evidence="3" id="KW-1185">Reference proteome</keyword>
<protein>
    <submittedName>
        <fullName evidence="2">Ubiquinone/menaquinone biosynthesis C-methylase UbiE</fullName>
    </submittedName>
</protein>
<evidence type="ECO:0000313" key="3">
    <source>
        <dbReference type="Proteomes" id="UP001225646"/>
    </source>
</evidence>
<feature type="domain" description="Methyltransferase type 11" evidence="1">
    <location>
        <begin position="42"/>
        <end position="138"/>
    </location>
</feature>
<proteinExistence type="predicted"/>
<dbReference type="RefSeq" id="WP_419152053.1">
    <property type="nucleotide sequence ID" value="NZ_JAUSTR010000006.1"/>
</dbReference>
<dbReference type="CDD" id="cd02440">
    <property type="entry name" value="AdoMet_MTases"/>
    <property type="match status" value="1"/>
</dbReference>
<dbReference type="InterPro" id="IPR029063">
    <property type="entry name" value="SAM-dependent_MTases_sf"/>
</dbReference>
<dbReference type="Proteomes" id="UP001225646">
    <property type="component" value="Unassembled WGS sequence"/>
</dbReference>
<dbReference type="EMBL" id="JAUSTR010000006">
    <property type="protein sequence ID" value="MDQ0162701.1"/>
    <property type="molecule type" value="Genomic_DNA"/>
</dbReference>
<evidence type="ECO:0000313" key="2">
    <source>
        <dbReference type="EMBL" id="MDQ0162701.1"/>
    </source>
</evidence>
<dbReference type="Gene3D" id="3.40.50.150">
    <property type="entry name" value="Vaccinia Virus protein VP39"/>
    <property type="match status" value="1"/>
</dbReference>
<reference evidence="2 3" key="1">
    <citation type="submission" date="2023-07" db="EMBL/GenBank/DDBJ databases">
        <title>Genomic Encyclopedia of Type Strains, Phase IV (KMG-IV): sequencing the most valuable type-strain genomes for metagenomic binning, comparative biology and taxonomic classification.</title>
        <authorList>
            <person name="Goeker M."/>
        </authorList>
    </citation>
    <scope>NUCLEOTIDE SEQUENCE [LARGE SCALE GENOMIC DNA]</scope>
    <source>
        <strain evidence="2 3">DSM 19092</strain>
    </source>
</reference>
<keyword evidence="2" id="KW-0830">Ubiquinone</keyword>
<organism evidence="2 3">
    <name type="scientific">Aeribacillus alveayuensis</name>
    <dbReference type="NCBI Taxonomy" id="279215"/>
    <lineage>
        <taxon>Bacteria</taxon>
        <taxon>Bacillati</taxon>
        <taxon>Bacillota</taxon>
        <taxon>Bacilli</taxon>
        <taxon>Bacillales</taxon>
        <taxon>Bacillaceae</taxon>
        <taxon>Aeribacillus</taxon>
    </lineage>
</organism>
<dbReference type="Pfam" id="PF08241">
    <property type="entry name" value="Methyltransf_11"/>
    <property type="match status" value="1"/>
</dbReference>
<dbReference type="PANTHER" id="PTHR43591:SF24">
    <property type="entry name" value="2-METHOXY-6-POLYPRENYL-1,4-BENZOQUINOL METHYLASE, MITOCHONDRIAL"/>
    <property type="match status" value="1"/>
</dbReference>
<dbReference type="SUPFAM" id="SSF53335">
    <property type="entry name" value="S-adenosyl-L-methionine-dependent methyltransferases"/>
    <property type="match status" value="1"/>
</dbReference>
<comment type="caution">
    <text evidence="2">The sequence shown here is derived from an EMBL/GenBank/DDBJ whole genome shotgun (WGS) entry which is preliminary data.</text>
</comment>
<gene>
    <name evidence="2" type="ORF">J2S06_001778</name>
</gene>
<sequence>MSGHRFNPEKAAKLLDPKRKELVDPVKIISLLHIQEGDFVADFGAGNGFFTVPIANKTKETVYAIDVQEQMLHYLKKQAQQEGVTNIEYVFSDVENIPLKSNSIDKGLIAFVIHEVSNLDPAVEEMFRVLKPNGKLLILDWEAIESEMGPPVHERISSKKLNDYFRQKGFQPELFRFHEAIYGMLITNGKNEVNSSIFHDPKEGTS</sequence>
<evidence type="ECO:0000259" key="1">
    <source>
        <dbReference type="Pfam" id="PF08241"/>
    </source>
</evidence>
<name>A0ABT9VP13_9BACI</name>